<dbReference type="AlphaFoldDB" id="A0A9P5QA02"/>
<keyword evidence="2" id="KW-1185">Reference proteome</keyword>
<protein>
    <submittedName>
        <fullName evidence="1">Uncharacterized protein</fullName>
    </submittedName>
</protein>
<proteinExistence type="predicted"/>
<dbReference type="OrthoDB" id="3262196at2759"/>
<gene>
    <name evidence="1" type="ORF">BDP27DRAFT_1413400</name>
</gene>
<name>A0A9P5QA02_9AGAR</name>
<sequence>MFESSVYDGVYRPFNVEQSFDDVQTYFLDEFARIHHEHRQTMSAVPLPWPLPDVLHKLVQKSSGYFIYASTVIKFIDDRNYRPTERLAIVMKVQTESDSAFEALDQLYISILSTALIAKQPQLIPMLCALSNFDLPPYFLDRLLGVENGESRLFLRGLHSVFEVPPEEQEKESLGPISAHHASFYDFLHDPKRSQNFYVGGLPDRMDLARSILRLYAHEFPEDYDWNTPYSRSPIIGWPHFIATLPPSAELLPLVQSVHLNYITELHKDSLKTMLTWMRKSHPAPEDVIQLWEDYEYFFFIEREAIPSPFLLAFSSFFA</sequence>
<evidence type="ECO:0000313" key="1">
    <source>
        <dbReference type="EMBL" id="KAF9077705.1"/>
    </source>
</evidence>
<comment type="caution">
    <text evidence="1">The sequence shown here is derived from an EMBL/GenBank/DDBJ whole genome shotgun (WGS) entry which is preliminary data.</text>
</comment>
<organism evidence="1 2">
    <name type="scientific">Rhodocollybia butyracea</name>
    <dbReference type="NCBI Taxonomy" id="206335"/>
    <lineage>
        <taxon>Eukaryota</taxon>
        <taxon>Fungi</taxon>
        <taxon>Dikarya</taxon>
        <taxon>Basidiomycota</taxon>
        <taxon>Agaricomycotina</taxon>
        <taxon>Agaricomycetes</taxon>
        <taxon>Agaricomycetidae</taxon>
        <taxon>Agaricales</taxon>
        <taxon>Marasmiineae</taxon>
        <taxon>Omphalotaceae</taxon>
        <taxon>Rhodocollybia</taxon>
    </lineage>
</organism>
<accession>A0A9P5QA02</accession>
<dbReference type="Proteomes" id="UP000772434">
    <property type="component" value="Unassembled WGS sequence"/>
</dbReference>
<dbReference type="EMBL" id="JADNRY010000003">
    <property type="protein sequence ID" value="KAF9077705.1"/>
    <property type="molecule type" value="Genomic_DNA"/>
</dbReference>
<evidence type="ECO:0000313" key="2">
    <source>
        <dbReference type="Proteomes" id="UP000772434"/>
    </source>
</evidence>
<reference evidence="1" key="1">
    <citation type="submission" date="2020-11" db="EMBL/GenBank/DDBJ databases">
        <authorList>
            <consortium name="DOE Joint Genome Institute"/>
            <person name="Ahrendt S."/>
            <person name="Riley R."/>
            <person name="Andreopoulos W."/>
            <person name="Labutti K."/>
            <person name="Pangilinan J."/>
            <person name="Ruiz-Duenas F.J."/>
            <person name="Barrasa J.M."/>
            <person name="Sanchez-Garcia M."/>
            <person name="Camarero S."/>
            <person name="Miyauchi S."/>
            <person name="Serrano A."/>
            <person name="Linde D."/>
            <person name="Babiker R."/>
            <person name="Drula E."/>
            <person name="Ayuso-Fernandez I."/>
            <person name="Pacheco R."/>
            <person name="Padilla G."/>
            <person name="Ferreira P."/>
            <person name="Barriuso J."/>
            <person name="Kellner H."/>
            <person name="Castanera R."/>
            <person name="Alfaro M."/>
            <person name="Ramirez L."/>
            <person name="Pisabarro A.G."/>
            <person name="Kuo A."/>
            <person name="Tritt A."/>
            <person name="Lipzen A."/>
            <person name="He G."/>
            <person name="Yan M."/>
            <person name="Ng V."/>
            <person name="Cullen D."/>
            <person name="Martin F."/>
            <person name="Rosso M.-N."/>
            <person name="Henrissat B."/>
            <person name="Hibbett D."/>
            <person name="Martinez A.T."/>
            <person name="Grigoriev I.V."/>
        </authorList>
    </citation>
    <scope>NUCLEOTIDE SEQUENCE</scope>
    <source>
        <strain evidence="1">AH 40177</strain>
    </source>
</reference>